<evidence type="ECO:0000256" key="14">
    <source>
        <dbReference type="RuleBase" id="RU003658"/>
    </source>
</evidence>
<dbReference type="InterPro" id="IPR023016">
    <property type="entry name" value="HisA/PriA"/>
</dbReference>
<dbReference type="InterPro" id="IPR044524">
    <property type="entry name" value="Isoase_HisA-like"/>
</dbReference>
<evidence type="ECO:0000256" key="10">
    <source>
        <dbReference type="ARBA" id="ARBA00023235"/>
    </source>
</evidence>
<dbReference type="EC" id="5.3.1.16" evidence="5 12"/>
<sequence>MIILPAIDIREGKCVRLYKGIFEKSEIVAESPVKTAKSFEEAGAEYIHVVDLDGALKGEVVNIKAVKNIVKNVKVPIELGGGVRTIETIDKLIEIGVKRVILGTAALNDKIFVKEAVRKYDDKIAVGIDAKDGFVAVNGWLDISKVNYIEFAKLMEYIGVKNIILTDISKDGTLEGPNFSMLQRLKESVKCNITASGGIKSIDDILKLNDMNLYGTIVGKAIYSGNVNLKKAIKRSRD</sequence>
<dbReference type="GO" id="GO:0003949">
    <property type="term" value="F:1-(5-phosphoribosyl)-5-[(5-phosphoribosylamino)methylideneamino]imidazole-4-carboxamide isomerase activity"/>
    <property type="evidence" value="ECO:0007669"/>
    <property type="project" value="UniProtKB-EC"/>
</dbReference>
<evidence type="ECO:0000256" key="3">
    <source>
        <dbReference type="ARBA" id="ARBA00005133"/>
    </source>
</evidence>
<evidence type="ECO:0000256" key="2">
    <source>
        <dbReference type="ARBA" id="ARBA00004496"/>
    </source>
</evidence>
<keyword evidence="7 12" id="KW-0963">Cytoplasm</keyword>
<comment type="catalytic activity">
    <reaction evidence="1 12 14">
        <text>1-(5-phospho-beta-D-ribosyl)-5-[(5-phospho-beta-D-ribosylamino)methylideneamino]imidazole-4-carboxamide = 5-[(5-phospho-1-deoxy-D-ribulos-1-ylimino)methylamino]-1-(5-phospho-beta-D-ribosyl)imidazole-4-carboxamide</text>
        <dbReference type="Rhea" id="RHEA:15469"/>
        <dbReference type="ChEBI" id="CHEBI:58435"/>
        <dbReference type="ChEBI" id="CHEBI:58525"/>
        <dbReference type="EC" id="5.3.1.16"/>
    </reaction>
</comment>
<evidence type="ECO:0000256" key="9">
    <source>
        <dbReference type="ARBA" id="ARBA00023102"/>
    </source>
</evidence>
<dbReference type="Gene3D" id="3.20.20.70">
    <property type="entry name" value="Aldolase class I"/>
    <property type="match status" value="1"/>
</dbReference>
<evidence type="ECO:0000256" key="6">
    <source>
        <dbReference type="ARBA" id="ARBA00018464"/>
    </source>
</evidence>
<dbReference type="EMBL" id="JBJIAA010000006">
    <property type="protein sequence ID" value="MFL0250372.1"/>
    <property type="molecule type" value="Genomic_DNA"/>
</dbReference>
<evidence type="ECO:0000256" key="1">
    <source>
        <dbReference type="ARBA" id="ARBA00000901"/>
    </source>
</evidence>
<dbReference type="InterPro" id="IPR006062">
    <property type="entry name" value="His_biosynth"/>
</dbReference>
<evidence type="ECO:0000256" key="7">
    <source>
        <dbReference type="ARBA" id="ARBA00022490"/>
    </source>
</evidence>
<dbReference type="Pfam" id="PF00977">
    <property type="entry name" value="His_biosynth"/>
    <property type="match status" value="1"/>
</dbReference>
<dbReference type="SUPFAM" id="SSF51366">
    <property type="entry name" value="Ribulose-phoshate binding barrel"/>
    <property type="match status" value="1"/>
</dbReference>
<evidence type="ECO:0000256" key="13">
    <source>
        <dbReference type="RuleBase" id="RU003657"/>
    </source>
</evidence>
<comment type="pathway">
    <text evidence="3 12 14">Amino-acid biosynthesis; L-histidine biosynthesis; L-histidine from 5-phospho-alpha-D-ribose 1-diphosphate: step 4/9.</text>
</comment>
<dbReference type="CDD" id="cd04732">
    <property type="entry name" value="HisA"/>
    <property type="match status" value="1"/>
</dbReference>
<dbReference type="PANTHER" id="PTHR43090">
    <property type="entry name" value="1-(5-PHOSPHORIBOSYL)-5-[(5-PHOSPHORIBOSYLAMINO)METHYLIDENEAMINO] IMIDAZOLE-4-CARBOXAMIDE ISOMERASE"/>
    <property type="match status" value="1"/>
</dbReference>
<feature type="active site" description="Proton acceptor" evidence="12">
    <location>
        <position position="8"/>
    </location>
</feature>
<dbReference type="HAMAP" id="MF_01014">
    <property type="entry name" value="HisA"/>
    <property type="match status" value="1"/>
</dbReference>
<comment type="subcellular location">
    <subcellularLocation>
        <location evidence="2 12 14">Cytoplasm</location>
    </subcellularLocation>
</comment>
<evidence type="ECO:0000313" key="15">
    <source>
        <dbReference type="EMBL" id="MFL0250372.1"/>
    </source>
</evidence>
<evidence type="ECO:0000313" key="16">
    <source>
        <dbReference type="Proteomes" id="UP001623592"/>
    </source>
</evidence>
<name>A0ABW8TF45_9CLOT</name>
<keyword evidence="9 12" id="KW-0368">Histidine biosynthesis</keyword>
<dbReference type="NCBIfam" id="TIGR00007">
    <property type="entry name" value="1-(5-phosphoribosyl)-5-[(5-phosphoribosylamino)methylideneamino]imidazole-4-carboxamide isomerase"/>
    <property type="match status" value="1"/>
</dbReference>
<evidence type="ECO:0000256" key="8">
    <source>
        <dbReference type="ARBA" id="ARBA00022605"/>
    </source>
</evidence>
<comment type="similarity">
    <text evidence="4 12 13">Belongs to the HisA/HisF family.</text>
</comment>
<dbReference type="InterPro" id="IPR006063">
    <property type="entry name" value="HisA_bact_arch"/>
</dbReference>
<dbReference type="InterPro" id="IPR011060">
    <property type="entry name" value="RibuloseP-bd_barrel"/>
</dbReference>
<organism evidence="15 16">
    <name type="scientific">Clostridium neuense</name>
    <dbReference type="NCBI Taxonomy" id="1728934"/>
    <lineage>
        <taxon>Bacteria</taxon>
        <taxon>Bacillati</taxon>
        <taxon>Bacillota</taxon>
        <taxon>Clostridia</taxon>
        <taxon>Eubacteriales</taxon>
        <taxon>Clostridiaceae</taxon>
        <taxon>Clostridium</taxon>
    </lineage>
</organism>
<dbReference type="InterPro" id="IPR013785">
    <property type="entry name" value="Aldolase_TIM"/>
</dbReference>
<keyword evidence="10 12" id="KW-0413">Isomerase</keyword>
<feature type="active site" description="Proton donor" evidence="12">
    <location>
        <position position="129"/>
    </location>
</feature>
<gene>
    <name evidence="12 15" type="primary">hisA</name>
    <name evidence="15" type="ORF">ACJDT4_08040</name>
</gene>
<dbReference type="PANTHER" id="PTHR43090:SF2">
    <property type="entry name" value="1-(5-PHOSPHORIBOSYL)-5-[(5-PHOSPHORIBOSYLAMINO)METHYLIDENEAMINO] IMIDAZOLE-4-CARBOXAMIDE ISOMERASE"/>
    <property type="match status" value="1"/>
</dbReference>
<reference evidence="15 16" key="1">
    <citation type="submission" date="2024-11" db="EMBL/GenBank/DDBJ databases">
        <authorList>
            <person name="Heng Y.C."/>
            <person name="Lim A.C.H."/>
            <person name="Lee J.K.Y."/>
            <person name="Kittelmann S."/>
        </authorList>
    </citation>
    <scope>NUCLEOTIDE SEQUENCE [LARGE SCALE GENOMIC DNA]</scope>
    <source>
        <strain evidence="15 16">WILCCON 0114</strain>
    </source>
</reference>
<dbReference type="RefSeq" id="WP_406787042.1">
    <property type="nucleotide sequence ID" value="NZ_JBJIAA010000006.1"/>
</dbReference>
<evidence type="ECO:0000256" key="12">
    <source>
        <dbReference type="HAMAP-Rule" id="MF_01014"/>
    </source>
</evidence>
<proteinExistence type="inferred from homology"/>
<comment type="caution">
    <text evidence="15">The sequence shown here is derived from an EMBL/GenBank/DDBJ whole genome shotgun (WGS) entry which is preliminary data.</text>
</comment>
<dbReference type="Proteomes" id="UP001623592">
    <property type="component" value="Unassembled WGS sequence"/>
</dbReference>
<evidence type="ECO:0000256" key="4">
    <source>
        <dbReference type="ARBA" id="ARBA00009667"/>
    </source>
</evidence>
<evidence type="ECO:0000256" key="5">
    <source>
        <dbReference type="ARBA" id="ARBA00012550"/>
    </source>
</evidence>
<evidence type="ECO:0000256" key="11">
    <source>
        <dbReference type="ARBA" id="ARBA00030547"/>
    </source>
</evidence>
<keyword evidence="8 12" id="KW-0028">Amino-acid biosynthesis</keyword>
<protein>
    <recommendedName>
        <fullName evidence="6 12">1-(5-phosphoribosyl)-5-[(5-phosphoribosylamino)methylideneamino] imidazole-4-carboxamide isomerase</fullName>
        <ecNumber evidence="5 12">5.3.1.16</ecNumber>
    </recommendedName>
    <alternativeName>
        <fullName evidence="11 12">Phosphoribosylformimino-5-aminoimidazole carboxamide ribotide isomerase</fullName>
    </alternativeName>
</protein>
<keyword evidence="16" id="KW-1185">Reference proteome</keyword>
<accession>A0ABW8TF45</accession>